<dbReference type="GO" id="GO:0004407">
    <property type="term" value="F:histone deacetylase activity"/>
    <property type="evidence" value="ECO:0007669"/>
    <property type="project" value="TreeGrafter"/>
</dbReference>
<dbReference type="EMBL" id="BARV01043380">
    <property type="protein sequence ID" value="GAI62645.1"/>
    <property type="molecule type" value="Genomic_DNA"/>
</dbReference>
<sequence>AGAGKLAGELVQSGAFSKAIVIGGGVQHAGRNYEKGFGIFSDVGICAQNLMENYGLERILILDADAHAGDGIYAIFAHDPRVLFISIHQDPCTLYPGPGYRNPIGEGEGLG</sequence>
<dbReference type="SUPFAM" id="SSF52768">
    <property type="entry name" value="Arginase/deacetylase"/>
    <property type="match status" value="1"/>
</dbReference>
<organism evidence="2">
    <name type="scientific">marine sediment metagenome</name>
    <dbReference type="NCBI Taxonomy" id="412755"/>
    <lineage>
        <taxon>unclassified sequences</taxon>
        <taxon>metagenomes</taxon>
        <taxon>ecological metagenomes</taxon>
    </lineage>
</organism>
<dbReference type="PANTHER" id="PTHR10625">
    <property type="entry name" value="HISTONE DEACETYLASE HDAC1-RELATED"/>
    <property type="match status" value="1"/>
</dbReference>
<feature type="domain" description="Histone deacetylase" evidence="1">
    <location>
        <begin position="2"/>
        <end position="110"/>
    </location>
</feature>
<proteinExistence type="predicted"/>
<dbReference type="InterPro" id="IPR000286">
    <property type="entry name" value="HDACs"/>
</dbReference>
<dbReference type="AlphaFoldDB" id="X1RHL3"/>
<feature type="non-terminal residue" evidence="2">
    <location>
        <position position="1"/>
    </location>
</feature>
<dbReference type="InterPro" id="IPR023801">
    <property type="entry name" value="His_deacetylse_dom"/>
</dbReference>
<evidence type="ECO:0000313" key="2">
    <source>
        <dbReference type="EMBL" id="GAI62645.1"/>
    </source>
</evidence>
<accession>X1RHL3</accession>
<gene>
    <name evidence="2" type="ORF">S06H3_64784</name>
</gene>
<dbReference type="Pfam" id="PF00850">
    <property type="entry name" value="Hist_deacetyl"/>
    <property type="match status" value="1"/>
</dbReference>
<reference evidence="2" key="1">
    <citation type="journal article" date="2014" name="Front. Microbiol.">
        <title>High frequency of phylogenetically diverse reductive dehalogenase-homologous genes in deep subseafloor sedimentary metagenomes.</title>
        <authorList>
            <person name="Kawai M."/>
            <person name="Futagami T."/>
            <person name="Toyoda A."/>
            <person name="Takaki Y."/>
            <person name="Nishi S."/>
            <person name="Hori S."/>
            <person name="Arai W."/>
            <person name="Tsubouchi T."/>
            <person name="Morono Y."/>
            <person name="Uchiyama I."/>
            <person name="Ito T."/>
            <person name="Fujiyama A."/>
            <person name="Inagaki F."/>
            <person name="Takami H."/>
        </authorList>
    </citation>
    <scope>NUCLEOTIDE SEQUENCE</scope>
    <source>
        <strain evidence="2">Expedition CK06-06</strain>
    </source>
</reference>
<dbReference type="InterPro" id="IPR023696">
    <property type="entry name" value="Ureohydrolase_dom_sf"/>
</dbReference>
<dbReference type="GO" id="GO:0040029">
    <property type="term" value="P:epigenetic regulation of gene expression"/>
    <property type="evidence" value="ECO:0007669"/>
    <property type="project" value="TreeGrafter"/>
</dbReference>
<dbReference type="InterPro" id="IPR037138">
    <property type="entry name" value="His_deacetylse_dom_sf"/>
</dbReference>
<evidence type="ECO:0000259" key="1">
    <source>
        <dbReference type="Pfam" id="PF00850"/>
    </source>
</evidence>
<feature type="non-terminal residue" evidence="2">
    <location>
        <position position="111"/>
    </location>
</feature>
<protein>
    <recommendedName>
        <fullName evidence="1">Histone deacetylase domain-containing protein</fullName>
    </recommendedName>
</protein>
<name>X1RHL3_9ZZZZ</name>
<comment type="caution">
    <text evidence="2">The sequence shown here is derived from an EMBL/GenBank/DDBJ whole genome shotgun (WGS) entry which is preliminary data.</text>
</comment>
<dbReference type="Gene3D" id="3.40.800.20">
    <property type="entry name" value="Histone deacetylase domain"/>
    <property type="match status" value="1"/>
</dbReference>
<dbReference type="PRINTS" id="PR01270">
    <property type="entry name" value="HDASUPER"/>
</dbReference>